<keyword evidence="2" id="KW-1185">Reference proteome</keyword>
<proteinExistence type="predicted"/>
<organism evidence="1 2">
    <name type="scientific">Sphingomonas cavernae</name>
    <dbReference type="NCBI Taxonomy" id="2320861"/>
    <lineage>
        <taxon>Bacteria</taxon>
        <taxon>Pseudomonadati</taxon>
        <taxon>Pseudomonadota</taxon>
        <taxon>Alphaproteobacteria</taxon>
        <taxon>Sphingomonadales</taxon>
        <taxon>Sphingomonadaceae</taxon>
        <taxon>Sphingomonas</taxon>
    </lineage>
</organism>
<comment type="caution">
    <text evidence="1">The sequence shown here is derived from an EMBL/GenBank/DDBJ whole genome shotgun (WGS) entry which is preliminary data.</text>
</comment>
<accession>A0A418WP43</accession>
<evidence type="ECO:0000313" key="2">
    <source>
        <dbReference type="Proteomes" id="UP000286100"/>
    </source>
</evidence>
<dbReference type="OrthoDB" id="8566531at2"/>
<name>A0A418WP43_9SPHN</name>
<dbReference type="EMBL" id="QYUM01000002">
    <property type="protein sequence ID" value="RJF92995.1"/>
    <property type="molecule type" value="Genomic_DNA"/>
</dbReference>
<dbReference type="Proteomes" id="UP000286100">
    <property type="component" value="Unassembled WGS sequence"/>
</dbReference>
<reference evidence="1 2" key="1">
    <citation type="submission" date="2018-09" db="EMBL/GenBank/DDBJ databases">
        <authorList>
            <person name="Zhu H."/>
        </authorList>
    </citation>
    <scope>NUCLEOTIDE SEQUENCE [LARGE SCALE GENOMIC DNA]</scope>
    <source>
        <strain evidence="1 2">K2R01-6</strain>
    </source>
</reference>
<sequence length="42" mass="4900">MADVAVVFHWPPQAMDEMPLSDLMLWRTKAAERSKPTETKRK</sequence>
<dbReference type="AlphaFoldDB" id="A0A418WP43"/>
<evidence type="ECO:0000313" key="1">
    <source>
        <dbReference type="EMBL" id="RJF92995.1"/>
    </source>
</evidence>
<protein>
    <submittedName>
        <fullName evidence="1">GpE family phage tail protein</fullName>
    </submittedName>
</protein>
<gene>
    <name evidence="1" type="ORF">D3876_00995</name>
</gene>
<dbReference type="Pfam" id="PF06528">
    <property type="entry name" value="Phage_P2_GpE"/>
    <property type="match status" value="1"/>
</dbReference>
<dbReference type="RefSeq" id="WP_119759275.1">
    <property type="nucleotide sequence ID" value="NZ_QYUM01000002.1"/>
</dbReference>
<dbReference type="InterPro" id="IPR009493">
    <property type="entry name" value="P2_GpE"/>
</dbReference>